<evidence type="ECO:0000313" key="1">
    <source>
        <dbReference type="EMBL" id="AHF17568.1"/>
    </source>
</evidence>
<protein>
    <submittedName>
        <fullName evidence="1">Uncharacterized protein</fullName>
    </submittedName>
</protein>
<dbReference type="Proteomes" id="UP000003586">
    <property type="component" value="Chromosome"/>
</dbReference>
<name>W0F6W4_9BACT</name>
<dbReference type="HOGENOM" id="CLU_075495_0_0_10"/>
<reference evidence="1 2" key="1">
    <citation type="submission" date="2013-12" db="EMBL/GenBank/DDBJ databases">
        <authorList>
            <consortium name="DOE Joint Genome Institute"/>
            <person name="Eisen J."/>
            <person name="Huntemann M."/>
            <person name="Han J."/>
            <person name="Chen A."/>
            <person name="Kyrpides N."/>
            <person name="Mavromatis K."/>
            <person name="Markowitz V."/>
            <person name="Palaniappan K."/>
            <person name="Ivanova N."/>
            <person name="Schaumberg A."/>
            <person name="Pati A."/>
            <person name="Liolios K."/>
            <person name="Nordberg H.P."/>
            <person name="Cantor M.N."/>
            <person name="Hua S.X."/>
            <person name="Woyke T."/>
        </authorList>
    </citation>
    <scope>NUCLEOTIDE SEQUENCE [LARGE SCALE GENOMIC DNA]</scope>
    <source>
        <strain evidence="2">DSM 19437</strain>
    </source>
</reference>
<accession>W0F6W4</accession>
<gene>
    <name evidence="1" type="ORF">NIASO_10050</name>
</gene>
<keyword evidence="2" id="KW-1185">Reference proteome</keyword>
<evidence type="ECO:0000313" key="2">
    <source>
        <dbReference type="Proteomes" id="UP000003586"/>
    </source>
</evidence>
<proteinExistence type="predicted"/>
<dbReference type="EMBL" id="CP007035">
    <property type="protein sequence ID" value="AHF17568.1"/>
    <property type="molecule type" value="Genomic_DNA"/>
</dbReference>
<sequence>MSVSDEAFSTGSNCIEVAYFFEEKTHLMDAMILNKCEYELLALIREIATRLKLRIIIETTPLTEKDFRRRFKVALKKATPTGAAAVTIITAALVRIITTPLSATASEATQQLVQQLFDGPLASDAADKEKLQWQMEQLKQRLLTGCASLDDSKVIKKRRSNFFELLSRYPRISRVQFLAPDEDRTLIAYEKNVPRQEFESFILTANPVEPETIDEADIEIISPVLKKSSSKWTGLYKGSTRSFTMQSKEFNKLVQSGKVQFKNGTVINCQLSIHKKINNEGVERVTGMVITGVNRYFENDLPVETVAARKPKKQVETEITQLALFL</sequence>
<dbReference type="KEGG" id="nso:NIASO_10050"/>
<dbReference type="eggNOG" id="ENOG50318BB">
    <property type="taxonomic scope" value="Bacteria"/>
</dbReference>
<organism evidence="1 2">
    <name type="scientific">Niabella soli DSM 19437</name>
    <dbReference type="NCBI Taxonomy" id="929713"/>
    <lineage>
        <taxon>Bacteria</taxon>
        <taxon>Pseudomonadati</taxon>
        <taxon>Bacteroidota</taxon>
        <taxon>Chitinophagia</taxon>
        <taxon>Chitinophagales</taxon>
        <taxon>Chitinophagaceae</taxon>
        <taxon>Niabella</taxon>
    </lineage>
</organism>
<dbReference type="AlphaFoldDB" id="W0F6W4"/>
<dbReference type="OrthoDB" id="1091280at2"/>
<dbReference type="STRING" id="929713.NIASO_10050"/>
<dbReference type="RefSeq" id="WP_008584120.1">
    <property type="nucleotide sequence ID" value="NZ_CP007035.1"/>
</dbReference>